<reference evidence="2" key="1">
    <citation type="journal article" date="2023" name="G3 (Bethesda)">
        <title>Genome assembly and association tests identify interacting loci associated with vigor, precocity, and sex in interspecific pistachio rootstocks.</title>
        <authorList>
            <person name="Palmer W."/>
            <person name="Jacygrad E."/>
            <person name="Sagayaradj S."/>
            <person name="Cavanaugh K."/>
            <person name="Han R."/>
            <person name="Bertier L."/>
            <person name="Beede B."/>
            <person name="Kafkas S."/>
            <person name="Golino D."/>
            <person name="Preece J."/>
            <person name="Michelmore R."/>
        </authorList>
    </citation>
    <scope>NUCLEOTIDE SEQUENCE [LARGE SCALE GENOMIC DNA]</scope>
</reference>
<accession>A0ACC1BLY6</accession>
<proteinExistence type="predicted"/>
<protein>
    <submittedName>
        <fullName evidence="1">Uncharacterized protein</fullName>
    </submittedName>
</protein>
<evidence type="ECO:0000313" key="1">
    <source>
        <dbReference type="EMBL" id="KAJ0099927.1"/>
    </source>
</evidence>
<organism evidence="1 2">
    <name type="scientific">Pistacia atlantica</name>
    <dbReference type="NCBI Taxonomy" id="434234"/>
    <lineage>
        <taxon>Eukaryota</taxon>
        <taxon>Viridiplantae</taxon>
        <taxon>Streptophyta</taxon>
        <taxon>Embryophyta</taxon>
        <taxon>Tracheophyta</taxon>
        <taxon>Spermatophyta</taxon>
        <taxon>Magnoliopsida</taxon>
        <taxon>eudicotyledons</taxon>
        <taxon>Gunneridae</taxon>
        <taxon>Pentapetalae</taxon>
        <taxon>rosids</taxon>
        <taxon>malvids</taxon>
        <taxon>Sapindales</taxon>
        <taxon>Anacardiaceae</taxon>
        <taxon>Pistacia</taxon>
    </lineage>
</organism>
<comment type="caution">
    <text evidence="1">The sequence shown here is derived from an EMBL/GenBank/DDBJ whole genome shotgun (WGS) entry which is preliminary data.</text>
</comment>
<gene>
    <name evidence="1" type="ORF">Patl1_20407</name>
</gene>
<dbReference type="EMBL" id="CM047900">
    <property type="protein sequence ID" value="KAJ0099927.1"/>
    <property type="molecule type" value="Genomic_DNA"/>
</dbReference>
<keyword evidence="2" id="KW-1185">Reference proteome</keyword>
<evidence type="ECO:0000313" key="2">
    <source>
        <dbReference type="Proteomes" id="UP001164250"/>
    </source>
</evidence>
<dbReference type="Proteomes" id="UP001164250">
    <property type="component" value="Chromosome 4"/>
</dbReference>
<name>A0ACC1BLY6_9ROSI</name>
<sequence>MNDSQNNLHPSKNVTMITRCSMKCNPGIDLPLKYQSLTPPFTDGSMAFLVLEMRLPPEMTFFSMDGDFAPMVELVKLRKNGGGVAEEFNCERDIDICIGTLSKAAGCHGGFIACSKRWKQFIQSRGRSFIFSTSASILIAAAAHVLPLDVSSNDRELNSYSKLSEEKALLASRHLLESGFHVTTIRRPTVPSYSCRLRVTLTAVHTTDDIKKLTTALSRHINLEDIPNNSSNVYSKL</sequence>